<accession>A0AAV3QVN2</accession>
<evidence type="ECO:0000313" key="3">
    <source>
        <dbReference type="Proteomes" id="UP001454036"/>
    </source>
</evidence>
<feature type="compositionally biased region" description="Polar residues" evidence="1">
    <location>
        <begin position="53"/>
        <end position="62"/>
    </location>
</feature>
<dbReference type="AlphaFoldDB" id="A0AAV3QVN2"/>
<feature type="compositionally biased region" description="Basic residues" evidence="1">
    <location>
        <begin position="64"/>
        <end position="76"/>
    </location>
</feature>
<reference evidence="2 3" key="1">
    <citation type="submission" date="2024-01" db="EMBL/GenBank/DDBJ databases">
        <title>The complete chloroplast genome sequence of Lithospermum erythrorhizon: insights into the phylogenetic relationship among Boraginaceae species and the maternal lineages of purple gromwells.</title>
        <authorList>
            <person name="Okada T."/>
            <person name="Watanabe K."/>
        </authorList>
    </citation>
    <scope>NUCLEOTIDE SEQUENCE [LARGE SCALE GENOMIC DNA]</scope>
</reference>
<organism evidence="2 3">
    <name type="scientific">Lithospermum erythrorhizon</name>
    <name type="common">Purple gromwell</name>
    <name type="synonym">Lithospermum officinale var. erythrorhizon</name>
    <dbReference type="NCBI Taxonomy" id="34254"/>
    <lineage>
        <taxon>Eukaryota</taxon>
        <taxon>Viridiplantae</taxon>
        <taxon>Streptophyta</taxon>
        <taxon>Embryophyta</taxon>
        <taxon>Tracheophyta</taxon>
        <taxon>Spermatophyta</taxon>
        <taxon>Magnoliopsida</taxon>
        <taxon>eudicotyledons</taxon>
        <taxon>Gunneridae</taxon>
        <taxon>Pentapetalae</taxon>
        <taxon>asterids</taxon>
        <taxon>lamiids</taxon>
        <taxon>Boraginales</taxon>
        <taxon>Boraginaceae</taxon>
        <taxon>Boraginoideae</taxon>
        <taxon>Lithospermeae</taxon>
        <taxon>Lithospermum</taxon>
    </lineage>
</organism>
<feature type="compositionally biased region" description="Acidic residues" evidence="1">
    <location>
        <begin position="216"/>
        <end position="231"/>
    </location>
</feature>
<keyword evidence="3" id="KW-1185">Reference proteome</keyword>
<proteinExistence type="predicted"/>
<comment type="caution">
    <text evidence="2">The sequence shown here is derived from an EMBL/GenBank/DDBJ whole genome shotgun (WGS) entry which is preliminary data.</text>
</comment>
<dbReference type="Proteomes" id="UP001454036">
    <property type="component" value="Unassembled WGS sequence"/>
</dbReference>
<feature type="compositionally biased region" description="Basic and acidic residues" evidence="1">
    <location>
        <begin position="152"/>
        <end position="162"/>
    </location>
</feature>
<feature type="region of interest" description="Disordered" evidence="1">
    <location>
        <begin position="1"/>
        <end position="115"/>
    </location>
</feature>
<feature type="compositionally biased region" description="Polar residues" evidence="1">
    <location>
        <begin position="16"/>
        <end position="41"/>
    </location>
</feature>
<gene>
    <name evidence="2" type="ORF">LIER_22890</name>
</gene>
<feature type="region of interest" description="Disordered" evidence="1">
    <location>
        <begin position="131"/>
        <end position="241"/>
    </location>
</feature>
<evidence type="ECO:0000256" key="1">
    <source>
        <dbReference type="SAM" id="MobiDB-lite"/>
    </source>
</evidence>
<feature type="compositionally biased region" description="Low complexity" evidence="1">
    <location>
        <begin position="232"/>
        <end position="241"/>
    </location>
</feature>
<name>A0AAV3QVN2_LITER</name>
<sequence>MSSYPVDLSSEHSDSDSQNYARDTPVNQRLVDESQTTTSADVSIREGIEAVSETIQATTAGSTPKKKKKNKKKSRSSARSEGHLSSKCGAPGMDEGQKTHSLQEGEGGEEGSCFAWPFRFHGTRSAFFPYCRGAGFFSSPDPPTRPSSPSLAEKRPAEKRPSEGMASQSKDKQPRTSPEPVDLPKSDIPPPHFPDHDPLPSDGPGEDYKGSWFTDLDLDASSSDDEEEEDAPLAGDAPSSA</sequence>
<dbReference type="EMBL" id="BAABME010006344">
    <property type="protein sequence ID" value="GAA0168089.1"/>
    <property type="molecule type" value="Genomic_DNA"/>
</dbReference>
<evidence type="ECO:0000313" key="2">
    <source>
        <dbReference type="EMBL" id="GAA0168089.1"/>
    </source>
</evidence>
<protein>
    <submittedName>
        <fullName evidence="2">Uncharacterized protein</fullName>
    </submittedName>
</protein>